<reference evidence="1 2" key="1">
    <citation type="journal article" date="2007" name="Science">
        <title>The Chlamydomonas genome reveals the evolution of key animal and plant functions.</title>
        <authorList>
            <person name="Merchant S.S."/>
            <person name="Prochnik S.E."/>
            <person name="Vallon O."/>
            <person name="Harris E.H."/>
            <person name="Karpowicz S.J."/>
            <person name="Witman G.B."/>
            <person name="Terry A."/>
            <person name="Salamov A."/>
            <person name="Fritz-Laylin L.K."/>
            <person name="Marechal-Drouard L."/>
            <person name="Marshall W.F."/>
            <person name="Qu L.H."/>
            <person name="Nelson D.R."/>
            <person name="Sanderfoot A.A."/>
            <person name="Spalding M.H."/>
            <person name="Kapitonov V.V."/>
            <person name="Ren Q."/>
            <person name="Ferris P."/>
            <person name="Lindquist E."/>
            <person name="Shapiro H."/>
            <person name="Lucas S.M."/>
            <person name="Grimwood J."/>
            <person name="Schmutz J."/>
            <person name="Cardol P."/>
            <person name="Cerutti H."/>
            <person name="Chanfreau G."/>
            <person name="Chen C.L."/>
            <person name="Cognat V."/>
            <person name="Croft M.T."/>
            <person name="Dent R."/>
            <person name="Dutcher S."/>
            <person name="Fernandez E."/>
            <person name="Fukuzawa H."/>
            <person name="Gonzalez-Ballester D."/>
            <person name="Gonzalez-Halphen D."/>
            <person name="Hallmann A."/>
            <person name="Hanikenne M."/>
            <person name="Hippler M."/>
            <person name="Inwood W."/>
            <person name="Jabbari K."/>
            <person name="Kalanon M."/>
            <person name="Kuras R."/>
            <person name="Lefebvre P.A."/>
            <person name="Lemaire S.D."/>
            <person name="Lobanov A.V."/>
            <person name="Lohr M."/>
            <person name="Manuell A."/>
            <person name="Meier I."/>
            <person name="Mets L."/>
            <person name="Mittag M."/>
            <person name="Mittelmeier T."/>
            <person name="Moroney J.V."/>
            <person name="Moseley J."/>
            <person name="Napoli C."/>
            <person name="Nedelcu A.M."/>
            <person name="Niyogi K."/>
            <person name="Novoselov S.V."/>
            <person name="Paulsen I.T."/>
            <person name="Pazour G."/>
            <person name="Purton S."/>
            <person name="Ral J.P."/>
            <person name="Riano-Pachon D.M."/>
            <person name="Riekhof W."/>
            <person name="Rymarquis L."/>
            <person name="Schroda M."/>
            <person name="Stern D."/>
            <person name="Umen J."/>
            <person name="Willows R."/>
            <person name="Wilson N."/>
            <person name="Zimmer S.L."/>
            <person name="Allmer J."/>
            <person name="Balk J."/>
            <person name="Bisova K."/>
            <person name="Chen C.J."/>
            <person name="Elias M."/>
            <person name="Gendler K."/>
            <person name="Hauser C."/>
            <person name="Lamb M.R."/>
            <person name="Ledford H."/>
            <person name="Long J.C."/>
            <person name="Minagawa J."/>
            <person name="Page M.D."/>
            <person name="Pan J."/>
            <person name="Pootakham W."/>
            <person name="Roje S."/>
            <person name="Rose A."/>
            <person name="Stahlberg E."/>
            <person name="Terauchi A.M."/>
            <person name="Yang P."/>
            <person name="Ball S."/>
            <person name="Bowler C."/>
            <person name="Dieckmann C.L."/>
            <person name="Gladyshev V.N."/>
            <person name="Green P."/>
            <person name="Jorgensen R."/>
            <person name="Mayfield S."/>
            <person name="Mueller-Roeber B."/>
            <person name="Rajamani S."/>
            <person name="Sayre R.T."/>
            <person name="Brokstein P."/>
            <person name="Dubchak I."/>
            <person name="Goodstein D."/>
            <person name="Hornick L."/>
            <person name="Huang Y.W."/>
            <person name="Jhaveri J."/>
            <person name="Luo Y."/>
            <person name="Martinez D."/>
            <person name="Ngau W.C."/>
            <person name="Otillar B."/>
            <person name="Poliakov A."/>
            <person name="Porter A."/>
            <person name="Szajkowski L."/>
            <person name="Werner G."/>
            <person name="Zhou K."/>
            <person name="Grigoriev I.V."/>
            <person name="Rokhsar D.S."/>
            <person name="Grossman A.R."/>
        </authorList>
    </citation>
    <scope>NUCLEOTIDE SEQUENCE [LARGE SCALE GENOMIC DNA]</scope>
    <source>
        <strain evidence="2">CC-503</strain>
    </source>
</reference>
<evidence type="ECO:0000313" key="2">
    <source>
        <dbReference type="Proteomes" id="UP000006906"/>
    </source>
</evidence>
<evidence type="ECO:0000313" key="1">
    <source>
        <dbReference type="EMBL" id="PNW71884.1"/>
    </source>
</evidence>
<sequence length="146" mass="15091">MLCDAPEPVQHHVRSSLPPDVAQRVHVLSKSSLVGCTSAAAYQLLHAQAPDVLPAALDMLGLTDQAAPLADLVCAAAPAGAPAACSVLTRLTGGARPLPAPWLLATSWVLHPAWSHLTQQLGVFYDGLSLRSAAAGLRSATPKHTV</sequence>
<dbReference type="Proteomes" id="UP000006906">
    <property type="component" value="Chromosome 16"/>
</dbReference>
<dbReference type="Gramene" id="PNW71884">
    <property type="protein sequence ID" value="PNW71884"/>
    <property type="gene ID" value="CHLRE_16g669126v5"/>
</dbReference>
<accession>A0A2K3CUD0</accession>
<dbReference type="EMBL" id="CM008977">
    <property type="protein sequence ID" value="PNW71884.1"/>
    <property type="molecule type" value="Genomic_DNA"/>
</dbReference>
<protein>
    <submittedName>
        <fullName evidence="1">Uncharacterized protein</fullName>
    </submittedName>
</protein>
<gene>
    <name evidence="1" type="ORF">CHLRE_16g669126v5</name>
</gene>
<organism evidence="1 2">
    <name type="scientific">Chlamydomonas reinhardtii</name>
    <name type="common">Chlamydomonas smithii</name>
    <dbReference type="NCBI Taxonomy" id="3055"/>
    <lineage>
        <taxon>Eukaryota</taxon>
        <taxon>Viridiplantae</taxon>
        <taxon>Chlorophyta</taxon>
        <taxon>core chlorophytes</taxon>
        <taxon>Chlorophyceae</taxon>
        <taxon>CS clade</taxon>
        <taxon>Chlamydomonadales</taxon>
        <taxon>Chlamydomonadaceae</taxon>
        <taxon>Chlamydomonas</taxon>
    </lineage>
</organism>
<name>A0A2K3CUD0_CHLRE</name>
<dbReference type="RefSeq" id="XP_042915825.1">
    <property type="nucleotide sequence ID" value="XM_043071121.1"/>
</dbReference>
<dbReference type="AlphaFoldDB" id="A0A2K3CUD0"/>
<proteinExistence type="predicted"/>
<keyword evidence="2" id="KW-1185">Reference proteome</keyword>
<dbReference type="KEGG" id="cre:CHLRE_16g669126v5"/>
<dbReference type="GeneID" id="66056623"/>
<dbReference type="InParanoid" id="A0A2K3CUD0"/>